<sequence length="280" mass="30595">MLTTDLRLVSLDLAYRDYSPQTLVEKRAPPGTASDRQDPLYALDSYATARASESKGPPPVRRFQEAAAESMDINHYMQTETPAPVQPTPPTGGTLSWSEGREDDSTKRDDRLQHQVREVDTTTAERAPARNGVSLPDATDAATSIRASQHDVPSSARSHTSALGQDEKNVSACPPPTDAGVSRSLDGLDGEHPANSNASTISPLDHDSGRTSERDYGRPSSLTSPEPVARPQPRNGDIEHADIGDRRREVRLGYLEARVEELMANLDVVRFELEMLRMGE</sequence>
<dbReference type="OrthoDB" id="10657384at2759"/>
<evidence type="ECO:0000313" key="2">
    <source>
        <dbReference type="EMBL" id="OSD00286.1"/>
    </source>
</evidence>
<feature type="compositionally biased region" description="Polar residues" evidence="1">
    <location>
        <begin position="141"/>
        <end position="163"/>
    </location>
</feature>
<dbReference type="AlphaFoldDB" id="A0A1Y2IGG9"/>
<organism evidence="2 3">
    <name type="scientific">Trametes coccinea (strain BRFM310)</name>
    <name type="common">Pycnoporus coccineus</name>
    <dbReference type="NCBI Taxonomy" id="1353009"/>
    <lineage>
        <taxon>Eukaryota</taxon>
        <taxon>Fungi</taxon>
        <taxon>Dikarya</taxon>
        <taxon>Basidiomycota</taxon>
        <taxon>Agaricomycotina</taxon>
        <taxon>Agaricomycetes</taxon>
        <taxon>Polyporales</taxon>
        <taxon>Polyporaceae</taxon>
        <taxon>Trametes</taxon>
    </lineage>
</organism>
<reference evidence="2 3" key="1">
    <citation type="journal article" date="2015" name="Biotechnol. Biofuels">
        <title>Enhanced degradation of softwood versus hardwood by the white-rot fungus Pycnoporus coccineus.</title>
        <authorList>
            <person name="Couturier M."/>
            <person name="Navarro D."/>
            <person name="Chevret D."/>
            <person name="Henrissat B."/>
            <person name="Piumi F."/>
            <person name="Ruiz-Duenas F.J."/>
            <person name="Martinez A.T."/>
            <person name="Grigoriev I.V."/>
            <person name="Riley R."/>
            <person name="Lipzen A."/>
            <person name="Berrin J.G."/>
            <person name="Master E.R."/>
            <person name="Rosso M.N."/>
        </authorList>
    </citation>
    <scope>NUCLEOTIDE SEQUENCE [LARGE SCALE GENOMIC DNA]</scope>
    <source>
        <strain evidence="2 3">BRFM310</strain>
    </source>
</reference>
<evidence type="ECO:0000256" key="1">
    <source>
        <dbReference type="SAM" id="MobiDB-lite"/>
    </source>
</evidence>
<proteinExistence type="predicted"/>
<feature type="region of interest" description="Disordered" evidence="1">
    <location>
        <begin position="21"/>
        <end position="60"/>
    </location>
</feature>
<keyword evidence="3" id="KW-1185">Reference proteome</keyword>
<dbReference type="EMBL" id="KZ084120">
    <property type="protein sequence ID" value="OSD00286.1"/>
    <property type="molecule type" value="Genomic_DNA"/>
</dbReference>
<evidence type="ECO:0000313" key="3">
    <source>
        <dbReference type="Proteomes" id="UP000193067"/>
    </source>
</evidence>
<feature type="compositionally biased region" description="Basic and acidic residues" evidence="1">
    <location>
        <begin position="99"/>
        <end position="120"/>
    </location>
</feature>
<accession>A0A1Y2IGG9</accession>
<protein>
    <submittedName>
        <fullName evidence="2">Uncharacterized protein</fullName>
    </submittedName>
</protein>
<feature type="region of interest" description="Disordered" evidence="1">
    <location>
        <begin position="79"/>
        <end position="242"/>
    </location>
</feature>
<feature type="compositionally biased region" description="Basic and acidic residues" evidence="1">
    <location>
        <begin position="204"/>
        <end position="217"/>
    </location>
</feature>
<name>A0A1Y2IGG9_TRAC3</name>
<dbReference type="Proteomes" id="UP000193067">
    <property type="component" value="Unassembled WGS sequence"/>
</dbReference>
<gene>
    <name evidence="2" type="ORF">PYCCODRAFT_1469615</name>
</gene>